<dbReference type="Proteomes" id="UP001500791">
    <property type="component" value="Unassembled WGS sequence"/>
</dbReference>
<keyword evidence="6" id="KW-0464">Manganese</keyword>
<sequence>MSGNPVSDNAVMPASVVATQCESLKRRLKQHLMAPSEWRLDQAPLHSDFDLNAQMERPDRPLRPAAVLIAILEREDGPTVLMTRRSDSLASHTGQIAFPGGRLDAGETAVEAALREAWEEVGLDPELVEVLGVGDGYETGTGFAVTPVVGWLKAEPVLKPSPAEVAEVFEAPWAFLMDPVNHRRDYYDRDGQPRRWFWAMPYREHYIWGVTAGILRRLCARLYEDKVA</sequence>
<proteinExistence type="predicted"/>
<dbReference type="PROSITE" id="PS51462">
    <property type="entry name" value="NUDIX"/>
    <property type="match status" value="1"/>
</dbReference>
<gene>
    <name evidence="8" type="ORF">GCM10009093_18430</name>
</gene>
<protein>
    <submittedName>
        <fullName evidence="8">CoA pyrophosphatase</fullName>
    </submittedName>
</protein>
<evidence type="ECO:0000256" key="3">
    <source>
        <dbReference type="ARBA" id="ARBA00022723"/>
    </source>
</evidence>
<evidence type="ECO:0000259" key="7">
    <source>
        <dbReference type="PROSITE" id="PS51462"/>
    </source>
</evidence>
<evidence type="ECO:0000256" key="2">
    <source>
        <dbReference type="ARBA" id="ARBA00001946"/>
    </source>
</evidence>
<dbReference type="SUPFAM" id="SSF55811">
    <property type="entry name" value="Nudix"/>
    <property type="match status" value="1"/>
</dbReference>
<reference evidence="8 9" key="1">
    <citation type="journal article" date="2019" name="Int. J. Syst. Evol. Microbiol.">
        <title>The Global Catalogue of Microorganisms (GCM) 10K type strain sequencing project: providing services to taxonomists for standard genome sequencing and annotation.</title>
        <authorList>
            <consortium name="The Broad Institute Genomics Platform"/>
            <consortium name="The Broad Institute Genome Sequencing Center for Infectious Disease"/>
            <person name="Wu L."/>
            <person name="Ma J."/>
        </authorList>
    </citation>
    <scope>NUCLEOTIDE SEQUENCE [LARGE SCALE GENOMIC DNA]</scope>
    <source>
        <strain evidence="8 9">JCM 13476</strain>
    </source>
</reference>
<keyword evidence="9" id="KW-1185">Reference proteome</keyword>
<organism evidence="8 9">
    <name type="scientific">Brevundimonas terrae</name>
    <dbReference type="NCBI Taxonomy" id="363631"/>
    <lineage>
        <taxon>Bacteria</taxon>
        <taxon>Pseudomonadati</taxon>
        <taxon>Pseudomonadota</taxon>
        <taxon>Alphaproteobacteria</taxon>
        <taxon>Caulobacterales</taxon>
        <taxon>Caulobacteraceae</taxon>
        <taxon>Brevundimonas</taxon>
    </lineage>
</organism>
<dbReference type="PROSITE" id="PS00893">
    <property type="entry name" value="NUDIX_BOX"/>
    <property type="match status" value="1"/>
</dbReference>
<dbReference type="RefSeq" id="WP_312136648.1">
    <property type="nucleotide sequence ID" value="NZ_BAAAEJ010000007.1"/>
</dbReference>
<evidence type="ECO:0000256" key="4">
    <source>
        <dbReference type="ARBA" id="ARBA00022801"/>
    </source>
</evidence>
<keyword evidence="5" id="KW-0460">Magnesium</keyword>
<accession>A0ABN0YDQ0</accession>
<evidence type="ECO:0000256" key="5">
    <source>
        <dbReference type="ARBA" id="ARBA00022842"/>
    </source>
</evidence>
<dbReference type="CDD" id="cd03426">
    <property type="entry name" value="NUDIX_CoAse_Nudt7"/>
    <property type="match status" value="1"/>
</dbReference>
<evidence type="ECO:0000313" key="8">
    <source>
        <dbReference type="EMBL" id="GAA0392160.1"/>
    </source>
</evidence>
<dbReference type="InterPro" id="IPR020084">
    <property type="entry name" value="NUDIX_hydrolase_CS"/>
</dbReference>
<dbReference type="PANTHER" id="PTHR12992">
    <property type="entry name" value="NUDIX HYDROLASE"/>
    <property type="match status" value="1"/>
</dbReference>
<dbReference type="EMBL" id="BAAAEJ010000007">
    <property type="protein sequence ID" value="GAA0392160.1"/>
    <property type="molecule type" value="Genomic_DNA"/>
</dbReference>
<keyword evidence="3" id="KW-0479">Metal-binding</keyword>
<dbReference type="InterPro" id="IPR045121">
    <property type="entry name" value="CoAse"/>
</dbReference>
<dbReference type="InterPro" id="IPR000086">
    <property type="entry name" value="NUDIX_hydrolase_dom"/>
</dbReference>
<evidence type="ECO:0000256" key="1">
    <source>
        <dbReference type="ARBA" id="ARBA00001936"/>
    </source>
</evidence>
<keyword evidence="4" id="KW-0378">Hydrolase</keyword>
<feature type="domain" description="Nudix hydrolase" evidence="7">
    <location>
        <begin position="62"/>
        <end position="192"/>
    </location>
</feature>
<comment type="cofactor">
    <cofactor evidence="2">
        <name>Mg(2+)</name>
        <dbReference type="ChEBI" id="CHEBI:18420"/>
    </cofactor>
</comment>
<comment type="caution">
    <text evidence="8">The sequence shown here is derived from an EMBL/GenBank/DDBJ whole genome shotgun (WGS) entry which is preliminary data.</text>
</comment>
<evidence type="ECO:0000256" key="6">
    <source>
        <dbReference type="ARBA" id="ARBA00023211"/>
    </source>
</evidence>
<dbReference type="PANTHER" id="PTHR12992:SF11">
    <property type="entry name" value="MITOCHONDRIAL COENZYME A DIPHOSPHATASE NUDT8"/>
    <property type="match status" value="1"/>
</dbReference>
<dbReference type="Gene3D" id="3.90.79.10">
    <property type="entry name" value="Nucleoside Triphosphate Pyrophosphohydrolase"/>
    <property type="match status" value="1"/>
</dbReference>
<comment type="cofactor">
    <cofactor evidence="1">
        <name>Mn(2+)</name>
        <dbReference type="ChEBI" id="CHEBI:29035"/>
    </cofactor>
</comment>
<name>A0ABN0YDQ0_9CAUL</name>
<dbReference type="InterPro" id="IPR015797">
    <property type="entry name" value="NUDIX_hydrolase-like_dom_sf"/>
</dbReference>
<dbReference type="NCBIfam" id="NF007980">
    <property type="entry name" value="PRK10707.1"/>
    <property type="match status" value="1"/>
</dbReference>
<evidence type="ECO:0000313" key="9">
    <source>
        <dbReference type="Proteomes" id="UP001500791"/>
    </source>
</evidence>
<dbReference type="Pfam" id="PF00293">
    <property type="entry name" value="NUDIX"/>
    <property type="match status" value="1"/>
</dbReference>